<comment type="subunit">
    <text evidence="6">Homodimer. Heterotetramer of two MnmE and two MnmG subunits.</text>
</comment>
<dbReference type="EMBL" id="CP019791">
    <property type="protein sequence ID" value="AQT67179.1"/>
    <property type="molecule type" value="Genomic_DNA"/>
</dbReference>
<dbReference type="Gene3D" id="1.20.120.430">
    <property type="entry name" value="tRNA modification GTPase MnmE domain 2"/>
    <property type="match status" value="1"/>
</dbReference>
<dbReference type="InterPro" id="IPR004520">
    <property type="entry name" value="GTPase_MnmE"/>
</dbReference>
<dbReference type="STRING" id="1936003.STSP2_00322"/>
<comment type="subcellular location">
    <subcellularLocation>
        <location evidence="6">Cytoplasm</location>
    </subcellularLocation>
</comment>
<feature type="binding site" evidence="6">
    <location>
        <position position="461"/>
    </location>
    <ligand>
        <name>(6S)-5-formyl-5,6,7,8-tetrahydrofolate</name>
        <dbReference type="ChEBI" id="CHEBI:57457"/>
    </ligand>
</feature>
<evidence type="ECO:0000256" key="1">
    <source>
        <dbReference type="ARBA" id="ARBA00011043"/>
    </source>
</evidence>
<dbReference type="GO" id="GO:0003924">
    <property type="term" value="F:GTPase activity"/>
    <property type="evidence" value="ECO:0007669"/>
    <property type="project" value="UniProtKB-UniRule"/>
</dbReference>
<dbReference type="Gene3D" id="3.40.50.300">
    <property type="entry name" value="P-loop containing nucleotide triphosphate hydrolases"/>
    <property type="match status" value="1"/>
</dbReference>
<evidence type="ECO:0000256" key="3">
    <source>
        <dbReference type="ARBA" id="ARBA00022741"/>
    </source>
</evidence>
<dbReference type="InterPro" id="IPR027417">
    <property type="entry name" value="P-loop_NTPase"/>
</dbReference>
<dbReference type="PANTHER" id="PTHR42714:SF2">
    <property type="entry name" value="TRNA MODIFICATION GTPASE GTPBP3, MITOCHONDRIAL"/>
    <property type="match status" value="1"/>
</dbReference>
<dbReference type="GO" id="GO:0005829">
    <property type="term" value="C:cytosol"/>
    <property type="evidence" value="ECO:0007669"/>
    <property type="project" value="TreeGrafter"/>
</dbReference>
<comment type="caution">
    <text evidence="6">Lacks conserved residue(s) required for the propagation of feature annotation.</text>
</comment>
<dbReference type="GO" id="GO:0005525">
    <property type="term" value="F:GTP binding"/>
    <property type="evidence" value="ECO:0007669"/>
    <property type="project" value="UniProtKB-UniRule"/>
</dbReference>
<keyword evidence="6" id="KW-0963">Cytoplasm</keyword>
<keyword evidence="4 6" id="KW-0630">Potassium</keyword>
<dbReference type="KEGG" id="alus:STSP2_00322"/>
<feature type="domain" description="GTP-binding protein TrmE N-terminal" evidence="8">
    <location>
        <begin position="7"/>
        <end position="123"/>
    </location>
</feature>
<evidence type="ECO:0000256" key="6">
    <source>
        <dbReference type="HAMAP-Rule" id="MF_00379"/>
    </source>
</evidence>
<dbReference type="Gene3D" id="3.30.1360.120">
    <property type="entry name" value="Probable tRNA modification gtpase trme, domain 1"/>
    <property type="match status" value="1"/>
</dbReference>
<dbReference type="InterPro" id="IPR027266">
    <property type="entry name" value="TrmE/GcvT-like"/>
</dbReference>
<gene>
    <name evidence="10" type="primary">mnmE_1</name>
    <name evidence="6" type="synonym">mnmE</name>
    <name evidence="6" type="synonym">trmE</name>
    <name evidence="10" type="ORF">STSP2_00322</name>
</gene>
<feature type="binding site" evidence="6">
    <location>
        <position position="27"/>
    </location>
    <ligand>
        <name>(6S)-5-formyl-5,6,7,8-tetrahydrofolate</name>
        <dbReference type="ChEBI" id="CHEBI:57457"/>
    </ligand>
</feature>
<keyword evidence="6" id="KW-0460">Magnesium</keyword>
<keyword evidence="6 10" id="KW-0378">Hydrolase</keyword>
<evidence type="ECO:0000313" key="10">
    <source>
        <dbReference type="EMBL" id="AQT67179.1"/>
    </source>
</evidence>
<feature type="binding site" evidence="6">
    <location>
        <begin position="229"/>
        <end position="234"/>
    </location>
    <ligand>
        <name>GTP</name>
        <dbReference type="ChEBI" id="CHEBI:37565"/>
    </ligand>
</feature>
<evidence type="ECO:0000259" key="9">
    <source>
        <dbReference type="Pfam" id="PF12631"/>
    </source>
</evidence>
<dbReference type="Pfam" id="PF01926">
    <property type="entry name" value="MMR_HSR1"/>
    <property type="match status" value="1"/>
</dbReference>
<dbReference type="Pfam" id="PF12631">
    <property type="entry name" value="MnmE_helical"/>
    <property type="match status" value="1"/>
</dbReference>
<dbReference type="EC" id="3.6.-.-" evidence="6"/>
<sequence length="461" mass="48868">MYELSETICAVSSADVGAGEVCKSILRISGGDAREVVGAVVDLKRELEGRGIYRGVIGVGEFLRVDAEVYFFAGPASYTGEDLAEVHFFAAGAVVEAVFGRMLERCRMAGPGEFTLRAYLNGKIDLSQAEAVAEIVAGGNLAQVDAAQRLLAGKLCDTVGGLREEILDVLSLLEAGMDFSEEDIEFISADDAGGRIGKVRDELEGILGKAIRYEEAISLPSVGLVGRPNAGKSSLLNRLVGSERSIISEQEGTTRDVLTGVVEFGGMRCVVFDCAGIEEVKAGNVIDEWAQEAAVEAIRGAELLAVCVDMGRADYAEAVEVPGVGVAKRRIVVGTKMDAVSEGEREERLGRLREVCGCAVVGCSSVSGEGMEDVLKAVRGELLAEGGAGREDMVSINERHRQTVEKAVKALGDAADEIGSGNEEICAMLLRDAYEVLGGIEREDVDEGVLDRIFGRFCIGK</sequence>
<evidence type="ECO:0000259" key="7">
    <source>
        <dbReference type="Pfam" id="PF01926"/>
    </source>
</evidence>
<comment type="cofactor">
    <cofactor evidence="6">
        <name>K(+)</name>
        <dbReference type="ChEBI" id="CHEBI:29103"/>
    </cofactor>
    <text evidence="6">Binds 1 potassium ion per subunit.</text>
</comment>
<accession>A0A1U9NGX5</accession>
<dbReference type="HAMAP" id="MF_00379">
    <property type="entry name" value="GTPase_MnmE"/>
    <property type="match status" value="1"/>
</dbReference>
<dbReference type="GO" id="GO:0046872">
    <property type="term" value="F:metal ion binding"/>
    <property type="evidence" value="ECO:0007669"/>
    <property type="project" value="UniProtKB-KW"/>
</dbReference>
<feature type="binding site" evidence="6">
    <location>
        <position position="254"/>
    </location>
    <ligand>
        <name>Mg(2+)</name>
        <dbReference type="ChEBI" id="CHEBI:18420"/>
    </ligand>
</feature>
<organism evidence="10 11">
    <name type="scientific">Anaerohalosphaera lusitana</name>
    <dbReference type="NCBI Taxonomy" id="1936003"/>
    <lineage>
        <taxon>Bacteria</taxon>
        <taxon>Pseudomonadati</taxon>
        <taxon>Planctomycetota</taxon>
        <taxon>Phycisphaerae</taxon>
        <taxon>Sedimentisphaerales</taxon>
        <taxon>Anaerohalosphaeraceae</taxon>
        <taxon>Anaerohalosphaera</taxon>
    </lineage>
</organism>
<comment type="function">
    <text evidence="6">Exhibits a very high intrinsic GTPase hydrolysis rate. Involved in the addition of a carboxymethylaminomethyl (cmnm) group at the wobble position (U34) of certain tRNAs, forming tRNA-cmnm(5)s(2)U34.</text>
</comment>
<keyword evidence="3 6" id="KW-0547">Nucleotide-binding</keyword>
<feature type="binding site" evidence="6">
    <location>
        <position position="85"/>
    </location>
    <ligand>
        <name>(6S)-5-formyl-5,6,7,8-tetrahydrofolate</name>
        <dbReference type="ChEBI" id="CHEBI:57457"/>
    </ligand>
</feature>
<keyword evidence="11" id="KW-1185">Reference proteome</keyword>
<keyword evidence="2 6" id="KW-0819">tRNA processing</keyword>
<dbReference type="Pfam" id="PF10396">
    <property type="entry name" value="TrmE_N"/>
    <property type="match status" value="1"/>
</dbReference>
<evidence type="ECO:0000259" key="8">
    <source>
        <dbReference type="Pfam" id="PF10396"/>
    </source>
</evidence>
<feature type="binding site" evidence="6">
    <location>
        <position position="233"/>
    </location>
    <ligand>
        <name>Mg(2+)</name>
        <dbReference type="ChEBI" id="CHEBI:18420"/>
    </ligand>
</feature>
<feature type="binding site" evidence="6">
    <location>
        <position position="123"/>
    </location>
    <ligand>
        <name>(6S)-5-formyl-5,6,7,8-tetrahydrofolate</name>
        <dbReference type="ChEBI" id="CHEBI:57457"/>
    </ligand>
</feature>
<dbReference type="RefSeq" id="WP_146659209.1">
    <property type="nucleotide sequence ID" value="NZ_CP019791.1"/>
</dbReference>
<dbReference type="CDD" id="cd14858">
    <property type="entry name" value="TrmE_N"/>
    <property type="match status" value="1"/>
</dbReference>
<dbReference type="GO" id="GO:0030488">
    <property type="term" value="P:tRNA methylation"/>
    <property type="evidence" value="ECO:0007669"/>
    <property type="project" value="TreeGrafter"/>
</dbReference>
<evidence type="ECO:0000313" key="11">
    <source>
        <dbReference type="Proteomes" id="UP000189674"/>
    </source>
</evidence>
<dbReference type="OrthoDB" id="9805918at2"/>
<dbReference type="InterPro" id="IPR006073">
    <property type="entry name" value="GTP-bd"/>
</dbReference>
<dbReference type="SUPFAM" id="SSF103025">
    <property type="entry name" value="Folate-binding domain"/>
    <property type="match status" value="1"/>
</dbReference>
<dbReference type="InterPro" id="IPR018948">
    <property type="entry name" value="GTP-bd_TrmE_N"/>
</dbReference>
<evidence type="ECO:0000256" key="5">
    <source>
        <dbReference type="ARBA" id="ARBA00023134"/>
    </source>
</evidence>
<feature type="domain" description="G" evidence="7">
    <location>
        <begin position="222"/>
        <end position="316"/>
    </location>
</feature>
<dbReference type="InterPro" id="IPR027368">
    <property type="entry name" value="MnmE_dom2"/>
</dbReference>
<dbReference type="InterPro" id="IPR025867">
    <property type="entry name" value="MnmE_helical"/>
</dbReference>
<reference evidence="11" key="1">
    <citation type="submission" date="2017-02" db="EMBL/GenBank/DDBJ databases">
        <title>Comparative genomics and description of representatives of a novel lineage of planctomycetes thriving in anoxic sediments.</title>
        <authorList>
            <person name="Spring S."/>
            <person name="Bunk B."/>
            <person name="Sproer C."/>
        </authorList>
    </citation>
    <scope>NUCLEOTIDE SEQUENCE [LARGE SCALE GENOMIC DNA]</scope>
    <source>
        <strain evidence="11">ST-NAGAB-D1</strain>
    </source>
</reference>
<feature type="domain" description="MnmE helical" evidence="9">
    <location>
        <begin position="126"/>
        <end position="458"/>
    </location>
</feature>
<dbReference type="PANTHER" id="PTHR42714">
    <property type="entry name" value="TRNA MODIFICATION GTPASE GTPBP3"/>
    <property type="match status" value="1"/>
</dbReference>
<proteinExistence type="inferred from homology"/>
<dbReference type="AlphaFoldDB" id="A0A1U9NGX5"/>
<protein>
    <recommendedName>
        <fullName evidence="6">tRNA modification GTPase MnmE</fullName>
        <ecNumber evidence="6">3.6.-.-</ecNumber>
    </recommendedName>
</protein>
<dbReference type="NCBIfam" id="TIGR00231">
    <property type="entry name" value="small_GTP"/>
    <property type="match status" value="1"/>
</dbReference>
<keyword evidence="6" id="KW-0479">Metal-binding</keyword>
<dbReference type="SUPFAM" id="SSF52540">
    <property type="entry name" value="P-loop containing nucleoside triphosphate hydrolases"/>
    <property type="match status" value="1"/>
</dbReference>
<comment type="similarity">
    <text evidence="1 6">Belongs to the TRAFAC class TrmE-Era-EngA-EngB-Septin-like GTPase superfamily. TrmE GTPase family.</text>
</comment>
<dbReference type="GO" id="GO:0002098">
    <property type="term" value="P:tRNA wobble uridine modification"/>
    <property type="evidence" value="ECO:0007669"/>
    <property type="project" value="TreeGrafter"/>
</dbReference>
<feature type="binding site" evidence="6">
    <location>
        <begin position="248"/>
        <end position="254"/>
    </location>
    <ligand>
        <name>GTP</name>
        <dbReference type="ChEBI" id="CHEBI:37565"/>
    </ligand>
</feature>
<name>A0A1U9NGX5_9BACT</name>
<evidence type="ECO:0000256" key="4">
    <source>
        <dbReference type="ARBA" id="ARBA00022958"/>
    </source>
</evidence>
<dbReference type="Proteomes" id="UP000189674">
    <property type="component" value="Chromosome"/>
</dbReference>
<dbReference type="InterPro" id="IPR005225">
    <property type="entry name" value="Small_GTP-bd"/>
</dbReference>
<evidence type="ECO:0000256" key="2">
    <source>
        <dbReference type="ARBA" id="ARBA00022694"/>
    </source>
</evidence>
<keyword evidence="5 6" id="KW-0342">GTP-binding</keyword>